<sequence>MRAAGGLNDLDVKTLVGKITLVHRHIERQIAGEVYRFGNDNLFKGGGFAAGDCTGGGAGSWR</sequence>
<dbReference type="AlphaFoldDB" id="A0A645J6P9"/>
<gene>
    <name evidence="1" type="ORF">SDC9_202832</name>
</gene>
<protein>
    <submittedName>
        <fullName evidence="1">Uncharacterized protein</fullName>
    </submittedName>
</protein>
<evidence type="ECO:0000313" key="1">
    <source>
        <dbReference type="EMBL" id="MPN55153.1"/>
    </source>
</evidence>
<reference evidence="1" key="1">
    <citation type="submission" date="2019-08" db="EMBL/GenBank/DDBJ databases">
        <authorList>
            <person name="Kucharzyk K."/>
            <person name="Murdoch R.W."/>
            <person name="Higgins S."/>
            <person name="Loffler F."/>
        </authorList>
    </citation>
    <scope>NUCLEOTIDE SEQUENCE</scope>
</reference>
<proteinExistence type="predicted"/>
<dbReference type="EMBL" id="VSSQ01124071">
    <property type="protein sequence ID" value="MPN55153.1"/>
    <property type="molecule type" value="Genomic_DNA"/>
</dbReference>
<name>A0A645J6P9_9ZZZZ</name>
<comment type="caution">
    <text evidence="1">The sequence shown here is derived from an EMBL/GenBank/DDBJ whole genome shotgun (WGS) entry which is preliminary data.</text>
</comment>
<accession>A0A645J6P9</accession>
<organism evidence="1">
    <name type="scientific">bioreactor metagenome</name>
    <dbReference type="NCBI Taxonomy" id="1076179"/>
    <lineage>
        <taxon>unclassified sequences</taxon>
        <taxon>metagenomes</taxon>
        <taxon>ecological metagenomes</taxon>
    </lineage>
</organism>